<accession>A0AAQ3P5X1</accession>
<dbReference type="PANTHER" id="PTHR34467:SF7">
    <property type="entry name" value="TRANSMEMBRANE PROTEIN"/>
    <property type="match status" value="1"/>
</dbReference>
<keyword evidence="1" id="KW-0472">Membrane</keyword>
<evidence type="ECO:0008006" key="4">
    <source>
        <dbReference type="Google" id="ProtNLM"/>
    </source>
</evidence>
<keyword evidence="1" id="KW-1133">Transmembrane helix</keyword>
<name>A0AAQ3P5X1_VIGMU</name>
<dbReference type="PANTHER" id="PTHR34467">
    <property type="entry name" value="TRANSMEMBRANE PROTEIN"/>
    <property type="match status" value="1"/>
</dbReference>
<gene>
    <name evidence="2" type="ORF">V8G54_008853</name>
</gene>
<feature type="transmembrane region" description="Helical" evidence="1">
    <location>
        <begin position="47"/>
        <end position="69"/>
    </location>
</feature>
<evidence type="ECO:0000256" key="1">
    <source>
        <dbReference type="SAM" id="Phobius"/>
    </source>
</evidence>
<organism evidence="2 3">
    <name type="scientific">Vigna mungo</name>
    <name type="common">Black gram</name>
    <name type="synonym">Phaseolus mungo</name>
    <dbReference type="NCBI Taxonomy" id="3915"/>
    <lineage>
        <taxon>Eukaryota</taxon>
        <taxon>Viridiplantae</taxon>
        <taxon>Streptophyta</taxon>
        <taxon>Embryophyta</taxon>
        <taxon>Tracheophyta</taxon>
        <taxon>Spermatophyta</taxon>
        <taxon>Magnoliopsida</taxon>
        <taxon>eudicotyledons</taxon>
        <taxon>Gunneridae</taxon>
        <taxon>Pentapetalae</taxon>
        <taxon>rosids</taxon>
        <taxon>fabids</taxon>
        <taxon>Fabales</taxon>
        <taxon>Fabaceae</taxon>
        <taxon>Papilionoideae</taxon>
        <taxon>50 kb inversion clade</taxon>
        <taxon>NPAAA clade</taxon>
        <taxon>indigoferoid/millettioid clade</taxon>
        <taxon>Phaseoleae</taxon>
        <taxon>Vigna</taxon>
    </lineage>
</organism>
<dbReference type="EMBL" id="CP144699">
    <property type="protein sequence ID" value="WVZ21531.1"/>
    <property type="molecule type" value="Genomic_DNA"/>
</dbReference>
<keyword evidence="3" id="KW-1185">Reference proteome</keyword>
<evidence type="ECO:0000313" key="3">
    <source>
        <dbReference type="Proteomes" id="UP001374535"/>
    </source>
</evidence>
<evidence type="ECO:0000313" key="2">
    <source>
        <dbReference type="EMBL" id="WVZ21531.1"/>
    </source>
</evidence>
<proteinExistence type="predicted"/>
<dbReference type="Proteomes" id="UP001374535">
    <property type="component" value="Chromosome 2"/>
</dbReference>
<sequence>MGGVHHHNTSLLSKFKKGCFYFHFPAKTRNFPCSHFLSNTGRTIHTFIPFMALKITTFLLLLLLLLLPLSSGLAEGFRENMHPTRGLPLKVKSRKLFGHDFVLDYDEAGANPRHTKKPGKGP</sequence>
<reference evidence="2 3" key="1">
    <citation type="journal article" date="2023" name="Life. Sci Alliance">
        <title>Evolutionary insights into 3D genome organization and epigenetic landscape of Vigna mungo.</title>
        <authorList>
            <person name="Junaid A."/>
            <person name="Singh B."/>
            <person name="Bhatia S."/>
        </authorList>
    </citation>
    <scope>NUCLEOTIDE SEQUENCE [LARGE SCALE GENOMIC DNA]</scope>
    <source>
        <strain evidence="2">Urdbean</strain>
    </source>
</reference>
<keyword evidence="1" id="KW-0812">Transmembrane</keyword>
<dbReference type="AlphaFoldDB" id="A0AAQ3P5X1"/>
<protein>
    <recommendedName>
        <fullName evidence="4">Transmembrane protein</fullName>
    </recommendedName>
</protein>